<organism evidence="5">
    <name type="scientific">Ignisphaera aggregans</name>
    <dbReference type="NCBI Taxonomy" id="334771"/>
    <lineage>
        <taxon>Archaea</taxon>
        <taxon>Thermoproteota</taxon>
        <taxon>Thermoprotei</taxon>
        <taxon>Desulfurococcales</taxon>
        <taxon>Desulfurococcaceae</taxon>
        <taxon>Ignisphaera</taxon>
    </lineage>
</organism>
<dbReference type="InterPro" id="IPR051796">
    <property type="entry name" value="ISF_SsuE-like"/>
</dbReference>
<dbReference type="EMBL" id="DTCA01000004">
    <property type="protein sequence ID" value="HGM06807.1"/>
    <property type="molecule type" value="Genomic_DNA"/>
</dbReference>
<dbReference type="PANTHER" id="PTHR43278">
    <property type="entry name" value="NAD(P)H-DEPENDENT FMN-CONTAINING OXIDOREDUCTASE YWQN-RELATED"/>
    <property type="match status" value="1"/>
</dbReference>
<evidence type="ECO:0000259" key="4">
    <source>
        <dbReference type="Pfam" id="PF03358"/>
    </source>
</evidence>
<dbReference type="InterPro" id="IPR029039">
    <property type="entry name" value="Flavoprotein-like_sf"/>
</dbReference>
<protein>
    <submittedName>
        <fullName evidence="5">Flavodoxin family protein</fullName>
    </submittedName>
</protein>
<keyword evidence="2" id="KW-0288">FMN</keyword>
<sequence length="232" mass="26235">MDNDINILLVSASPRRYGAVGFVEKFVIELGKDVEKINISAINVYEYNIQPCIGCVSDNVKFCVFPCIIEDDMRNLYITVLKSDGFIFITPVYWYNIPGPLKNFIDRLTVLENAIFIEGRSKVEGKVAGFIAIGNDTGALAVIQNLMAIMNSFGIAIPPWALAYHESEEDPVNNEKFILDVANVLRCVVLMVKLLKGKIHHVDYWYRADNDYISTTINIAKRVYNMLLDEIN</sequence>
<reference evidence="5" key="1">
    <citation type="journal article" date="2020" name="mSystems">
        <title>Genome- and Community-Level Interaction Insights into Carbon Utilization and Element Cycling Functions of Hydrothermarchaeota in Hydrothermal Sediment.</title>
        <authorList>
            <person name="Zhou Z."/>
            <person name="Liu Y."/>
            <person name="Xu W."/>
            <person name="Pan J."/>
            <person name="Luo Z.H."/>
            <person name="Li M."/>
        </authorList>
    </citation>
    <scope>NUCLEOTIDE SEQUENCE [LARGE SCALE GENOMIC DNA]</scope>
    <source>
        <strain evidence="5">SpSt-658</strain>
    </source>
</reference>
<dbReference type="PANTHER" id="PTHR43278:SF4">
    <property type="entry name" value="NAD(P)H-DEPENDENT FMN-CONTAINING OXIDOREDUCTASE YWQN-RELATED"/>
    <property type="match status" value="1"/>
</dbReference>
<comment type="similarity">
    <text evidence="3">Belongs to the SsuE family. Isf subfamily.</text>
</comment>
<proteinExistence type="inferred from homology"/>
<evidence type="ECO:0000256" key="2">
    <source>
        <dbReference type="ARBA" id="ARBA00022643"/>
    </source>
</evidence>
<dbReference type="GO" id="GO:0016491">
    <property type="term" value="F:oxidoreductase activity"/>
    <property type="evidence" value="ECO:0007669"/>
    <property type="project" value="InterPro"/>
</dbReference>
<gene>
    <name evidence="5" type="ORF">ENU31_00145</name>
</gene>
<comment type="caution">
    <text evidence="5">The sequence shown here is derived from an EMBL/GenBank/DDBJ whole genome shotgun (WGS) entry which is preliminary data.</text>
</comment>
<evidence type="ECO:0000313" key="5">
    <source>
        <dbReference type="EMBL" id="HGM06807.1"/>
    </source>
</evidence>
<evidence type="ECO:0000256" key="3">
    <source>
        <dbReference type="ARBA" id="ARBA00038292"/>
    </source>
</evidence>
<name>A0A7C4CZW8_9CREN</name>
<dbReference type="SUPFAM" id="SSF52218">
    <property type="entry name" value="Flavoproteins"/>
    <property type="match status" value="1"/>
</dbReference>
<feature type="domain" description="NADPH-dependent FMN reductase-like" evidence="4">
    <location>
        <begin position="6"/>
        <end position="159"/>
    </location>
</feature>
<dbReference type="AlphaFoldDB" id="A0A7C4CZW8"/>
<accession>A0A7C4CZW8</accession>
<dbReference type="InterPro" id="IPR005025">
    <property type="entry name" value="FMN_Rdtase-like_dom"/>
</dbReference>
<evidence type="ECO:0000256" key="1">
    <source>
        <dbReference type="ARBA" id="ARBA00022630"/>
    </source>
</evidence>
<dbReference type="Gene3D" id="3.40.50.360">
    <property type="match status" value="1"/>
</dbReference>
<keyword evidence="1" id="KW-0285">Flavoprotein</keyword>
<dbReference type="Pfam" id="PF03358">
    <property type="entry name" value="FMN_red"/>
    <property type="match status" value="1"/>
</dbReference>